<reference evidence="1" key="1">
    <citation type="journal article" date="2014" name="Int. J. Syst. Evol. Microbiol.">
        <title>Complete genome sequence of Corynebacterium casei LMG S-19264T (=DSM 44701T), isolated from a smear-ripened cheese.</title>
        <authorList>
            <consortium name="US DOE Joint Genome Institute (JGI-PGF)"/>
            <person name="Walter F."/>
            <person name="Albersmeier A."/>
            <person name="Kalinowski J."/>
            <person name="Ruckert C."/>
        </authorList>
    </citation>
    <scope>NUCLEOTIDE SEQUENCE</scope>
    <source>
        <strain evidence="1">CGMCC 4.7306</strain>
    </source>
</reference>
<protein>
    <submittedName>
        <fullName evidence="1">Uncharacterized protein</fullName>
    </submittedName>
</protein>
<gene>
    <name evidence="1" type="ORF">GCM10011575_12500</name>
</gene>
<evidence type="ECO:0000313" key="1">
    <source>
        <dbReference type="EMBL" id="GGL55624.1"/>
    </source>
</evidence>
<accession>A0A917W2W2</accession>
<dbReference type="Proteomes" id="UP000613840">
    <property type="component" value="Unassembled WGS sequence"/>
</dbReference>
<dbReference type="EMBL" id="BMMZ01000002">
    <property type="protein sequence ID" value="GGL55624.1"/>
    <property type="molecule type" value="Genomic_DNA"/>
</dbReference>
<keyword evidence="2" id="KW-1185">Reference proteome</keyword>
<dbReference type="AlphaFoldDB" id="A0A917W2W2"/>
<reference evidence="1" key="2">
    <citation type="submission" date="2020-09" db="EMBL/GenBank/DDBJ databases">
        <authorList>
            <person name="Sun Q."/>
            <person name="Zhou Y."/>
        </authorList>
    </citation>
    <scope>NUCLEOTIDE SEQUENCE</scope>
    <source>
        <strain evidence="1">CGMCC 4.7306</strain>
    </source>
</reference>
<organism evidence="1 2">
    <name type="scientific">Microlunatus endophyticus</name>
    <dbReference type="NCBI Taxonomy" id="1716077"/>
    <lineage>
        <taxon>Bacteria</taxon>
        <taxon>Bacillati</taxon>
        <taxon>Actinomycetota</taxon>
        <taxon>Actinomycetes</taxon>
        <taxon>Propionibacteriales</taxon>
        <taxon>Propionibacteriaceae</taxon>
        <taxon>Microlunatus</taxon>
    </lineage>
</organism>
<evidence type="ECO:0000313" key="2">
    <source>
        <dbReference type="Proteomes" id="UP000613840"/>
    </source>
</evidence>
<name>A0A917W2W2_9ACTN</name>
<comment type="caution">
    <text evidence="1">The sequence shown here is derived from an EMBL/GenBank/DDBJ whole genome shotgun (WGS) entry which is preliminary data.</text>
</comment>
<proteinExistence type="predicted"/>
<sequence>MTPESQDIFLTGSFRVDARVPSVSARVRRIRYEFWFVARGLPTQTVPPNSGERVPDPNTKIVA</sequence>